<feature type="compositionally biased region" description="Basic and acidic residues" evidence="4">
    <location>
        <begin position="52"/>
        <end position="63"/>
    </location>
</feature>
<dbReference type="InterPro" id="IPR001680">
    <property type="entry name" value="WD40_rpt"/>
</dbReference>
<reference evidence="6 7" key="1">
    <citation type="submission" date="2024-10" db="EMBL/GenBank/DDBJ databases">
        <authorList>
            <person name="Kim D."/>
        </authorList>
    </citation>
    <scope>NUCLEOTIDE SEQUENCE [LARGE SCALE GENOMIC DNA]</scope>
    <source>
        <strain evidence="6">Taebaek</strain>
    </source>
</reference>
<dbReference type="Pfam" id="PF00400">
    <property type="entry name" value="WD40"/>
    <property type="match status" value="2"/>
</dbReference>
<dbReference type="PANTHER" id="PTHR19879">
    <property type="entry name" value="TRANSCRIPTION INITIATION FACTOR TFIID"/>
    <property type="match status" value="1"/>
</dbReference>
<sequence>MSLSDDLNVQIYSAKSTVVQPPQQEKKLKMFYGVCRDDYLTSYAADKKRMKLEKSKDGKKKETNAPAAERIPMPTLPESVKMEYRASMKDAQQRKYRISQESPPSVCLYSVLNAGGGLCSATFADNGSMVAMGMGNSQVQIELLATERMKMLKEAKELTQLDGEMDEFGEEMFEETDGPKSVTFVGHCGPVHSLSFSCEKRLLLSASRDATIRLWNLDTHRNVVVYRPLLPLWKVQFCNRGYYFAASTSDATVSLWATDRVKPLRLFVDATDDVTELDFHPNCNYIIGGSEDKVIRVWDVLTGTCVRTFADPTIADRGPIRGLRTSPCGRYLVAAYEEGTVGIWDMAQQKRLLLAQDTDTPFEFSTPIVFSRDASIVAVGTPRYGISFFSMEVASSAAHQQQQQTIVNPTGFAQFCFATKRTCLLDMHFTRKNVVLALGAFEQ</sequence>
<dbReference type="InterPro" id="IPR015943">
    <property type="entry name" value="WD40/YVTN_repeat-like_dom_sf"/>
</dbReference>
<feature type="repeat" description="WD" evidence="3">
    <location>
        <begin position="313"/>
        <end position="354"/>
    </location>
</feature>
<dbReference type="Proteomes" id="UP001620645">
    <property type="component" value="Unassembled WGS sequence"/>
</dbReference>
<evidence type="ECO:0000259" key="5">
    <source>
        <dbReference type="Pfam" id="PF23752"/>
    </source>
</evidence>
<keyword evidence="1 3" id="KW-0853">WD repeat</keyword>
<dbReference type="PRINTS" id="PR00320">
    <property type="entry name" value="GPROTEINBRPT"/>
</dbReference>
<dbReference type="InterPro" id="IPR020472">
    <property type="entry name" value="WD40_PAC1"/>
</dbReference>
<feature type="repeat" description="WD" evidence="3">
    <location>
        <begin position="184"/>
        <end position="225"/>
    </location>
</feature>
<evidence type="ECO:0000256" key="4">
    <source>
        <dbReference type="SAM" id="MobiDB-lite"/>
    </source>
</evidence>
<dbReference type="SMART" id="SM00320">
    <property type="entry name" value="WD40"/>
    <property type="match status" value="4"/>
</dbReference>
<dbReference type="PROSITE" id="PS50082">
    <property type="entry name" value="WD_REPEATS_2"/>
    <property type="match status" value="3"/>
</dbReference>
<dbReference type="EMBL" id="JBICCN010000254">
    <property type="protein sequence ID" value="KAL3083064.1"/>
    <property type="molecule type" value="Genomic_DNA"/>
</dbReference>
<comment type="caution">
    <text evidence="6">The sequence shown here is derived from an EMBL/GenBank/DDBJ whole genome shotgun (WGS) entry which is preliminary data.</text>
</comment>
<feature type="repeat" description="WD" evidence="3">
    <location>
        <begin position="267"/>
        <end position="308"/>
    </location>
</feature>
<dbReference type="PROSITE" id="PS00678">
    <property type="entry name" value="WD_REPEATS_1"/>
    <property type="match status" value="2"/>
</dbReference>
<proteinExistence type="predicted"/>
<dbReference type="InterPro" id="IPR057853">
    <property type="entry name" value="Beta-prop_WDR11_2nd"/>
</dbReference>
<dbReference type="PROSITE" id="PS50294">
    <property type="entry name" value="WD_REPEATS_REGION"/>
    <property type="match status" value="2"/>
</dbReference>
<evidence type="ECO:0000256" key="1">
    <source>
        <dbReference type="ARBA" id="ARBA00022574"/>
    </source>
</evidence>
<dbReference type="AlphaFoldDB" id="A0ABD2ISU0"/>
<evidence type="ECO:0000313" key="7">
    <source>
        <dbReference type="Proteomes" id="UP001620645"/>
    </source>
</evidence>
<keyword evidence="7" id="KW-1185">Reference proteome</keyword>
<dbReference type="Pfam" id="PF23752">
    <property type="entry name" value="Beta-prop_WDR11_2nd"/>
    <property type="match status" value="1"/>
</dbReference>
<evidence type="ECO:0000256" key="3">
    <source>
        <dbReference type="PROSITE-ProRule" id="PRU00221"/>
    </source>
</evidence>
<dbReference type="PANTHER" id="PTHR19879:SF1">
    <property type="entry name" value="CANNONBALL-RELATED"/>
    <property type="match status" value="1"/>
</dbReference>
<feature type="domain" description="WDR11 second beta-propeller" evidence="5">
    <location>
        <begin position="305"/>
        <end position="355"/>
    </location>
</feature>
<feature type="region of interest" description="Disordered" evidence="4">
    <location>
        <begin position="50"/>
        <end position="71"/>
    </location>
</feature>
<dbReference type="Gene3D" id="2.130.10.10">
    <property type="entry name" value="YVTN repeat-like/Quinoprotein amine dehydrogenase"/>
    <property type="match status" value="2"/>
</dbReference>
<name>A0ABD2ISU0_HETSC</name>
<dbReference type="SUPFAM" id="SSF50978">
    <property type="entry name" value="WD40 repeat-like"/>
    <property type="match status" value="1"/>
</dbReference>
<accession>A0ABD2ISU0</accession>
<keyword evidence="2" id="KW-0677">Repeat</keyword>
<evidence type="ECO:0000256" key="2">
    <source>
        <dbReference type="ARBA" id="ARBA00022737"/>
    </source>
</evidence>
<organism evidence="6 7">
    <name type="scientific">Heterodera schachtii</name>
    <name type="common">Sugarbeet cyst nematode worm</name>
    <name type="synonym">Tylenchus schachtii</name>
    <dbReference type="NCBI Taxonomy" id="97005"/>
    <lineage>
        <taxon>Eukaryota</taxon>
        <taxon>Metazoa</taxon>
        <taxon>Ecdysozoa</taxon>
        <taxon>Nematoda</taxon>
        <taxon>Chromadorea</taxon>
        <taxon>Rhabditida</taxon>
        <taxon>Tylenchina</taxon>
        <taxon>Tylenchomorpha</taxon>
        <taxon>Tylenchoidea</taxon>
        <taxon>Heteroderidae</taxon>
        <taxon>Heteroderinae</taxon>
        <taxon>Heterodera</taxon>
    </lineage>
</organism>
<dbReference type="InterPro" id="IPR036322">
    <property type="entry name" value="WD40_repeat_dom_sf"/>
</dbReference>
<dbReference type="CDD" id="cd00200">
    <property type="entry name" value="WD40"/>
    <property type="match status" value="1"/>
</dbReference>
<gene>
    <name evidence="6" type="ORF">niasHS_010866</name>
</gene>
<protein>
    <recommendedName>
        <fullName evidence="5">WDR11 second beta-propeller domain-containing protein</fullName>
    </recommendedName>
</protein>
<dbReference type="InterPro" id="IPR019775">
    <property type="entry name" value="WD40_repeat_CS"/>
</dbReference>
<evidence type="ECO:0000313" key="6">
    <source>
        <dbReference type="EMBL" id="KAL3083064.1"/>
    </source>
</evidence>